<evidence type="ECO:0000313" key="4">
    <source>
        <dbReference type="Proteomes" id="UP001056132"/>
    </source>
</evidence>
<feature type="chain" id="PRO_5042250019" evidence="2">
    <location>
        <begin position="28"/>
        <end position="134"/>
    </location>
</feature>
<reference evidence="3" key="1">
    <citation type="journal article" date="2022" name="Microbiol. Resour. Announc.">
        <title>Genome Sequence of Cupriavidus campinensis Strain G5, a Member of a Bacterial Consortium Capable of Polyethylene Degradation.</title>
        <authorList>
            <person name="Schneider B."/>
            <person name="Pfeiffer F."/>
            <person name="Dyall-Smith M."/>
            <person name="Kunte H.J."/>
        </authorList>
    </citation>
    <scope>NUCLEOTIDE SEQUENCE</scope>
    <source>
        <strain evidence="3">G5</strain>
    </source>
</reference>
<proteinExistence type="predicted"/>
<protein>
    <submittedName>
        <fullName evidence="3">Endonuclease</fullName>
    </submittedName>
</protein>
<sequence>MKTMKTMRASSVLAAGALALMSVSALAQMTPGPRDPYTQGGATATPVDPSTSGARAGDKFDPYSQGAVQSTRQDLAPQQQQQMQMPSQKYDLVPGAVTTSNRSYGTAAYQGDMRWTTPNLGRPLGERNRYLDGA</sequence>
<feature type="region of interest" description="Disordered" evidence="1">
    <location>
        <begin position="28"/>
        <end position="89"/>
    </location>
</feature>
<gene>
    <name evidence="3" type="ORF">M5D45_26975</name>
</gene>
<keyword evidence="2" id="KW-0732">Signal</keyword>
<dbReference type="EMBL" id="CP097331">
    <property type="protein sequence ID" value="URF06729.1"/>
    <property type="molecule type" value="Genomic_DNA"/>
</dbReference>
<dbReference type="AlphaFoldDB" id="A0AAE9I3R3"/>
<organism evidence="3 4">
    <name type="scientific">Cupriavidus campinensis</name>
    <dbReference type="NCBI Taxonomy" id="151783"/>
    <lineage>
        <taxon>Bacteria</taxon>
        <taxon>Pseudomonadati</taxon>
        <taxon>Pseudomonadota</taxon>
        <taxon>Betaproteobacteria</taxon>
        <taxon>Burkholderiales</taxon>
        <taxon>Burkholderiaceae</taxon>
        <taxon>Cupriavidus</taxon>
    </lineage>
</organism>
<dbReference type="KEGG" id="ccam:M5D45_26975"/>
<keyword evidence="3" id="KW-0255">Endonuclease</keyword>
<feature type="signal peptide" evidence="2">
    <location>
        <begin position="1"/>
        <end position="27"/>
    </location>
</feature>
<evidence type="ECO:0000256" key="1">
    <source>
        <dbReference type="SAM" id="MobiDB-lite"/>
    </source>
</evidence>
<dbReference type="GO" id="GO:0004519">
    <property type="term" value="F:endonuclease activity"/>
    <property type="evidence" value="ECO:0007669"/>
    <property type="project" value="UniProtKB-KW"/>
</dbReference>
<dbReference type="Proteomes" id="UP001056132">
    <property type="component" value="Chromosome 2"/>
</dbReference>
<accession>A0AAE9I3R3</accession>
<reference evidence="3" key="2">
    <citation type="submission" date="2022-05" db="EMBL/GenBank/DDBJ databases">
        <authorList>
            <person name="Kunte H.-J."/>
        </authorList>
    </citation>
    <scope>NUCLEOTIDE SEQUENCE</scope>
    <source>
        <strain evidence="3">G5</strain>
    </source>
</reference>
<evidence type="ECO:0000313" key="3">
    <source>
        <dbReference type="EMBL" id="URF06729.1"/>
    </source>
</evidence>
<keyword evidence="3" id="KW-0540">Nuclease</keyword>
<feature type="compositionally biased region" description="Low complexity" evidence="1">
    <location>
        <begin position="77"/>
        <end position="88"/>
    </location>
</feature>
<name>A0AAE9I3R3_9BURK</name>
<evidence type="ECO:0000256" key="2">
    <source>
        <dbReference type="SAM" id="SignalP"/>
    </source>
</evidence>
<dbReference type="RefSeq" id="WP_246118908.1">
    <property type="nucleotide sequence ID" value="NZ_CP097331.1"/>
</dbReference>
<keyword evidence="3" id="KW-0378">Hydrolase</keyword>